<dbReference type="OMA" id="QENSEFH"/>
<sequence>GAEELLCSLCCSFSPRENHVTAFHLDDDRDAVTLSCKYSGLVQALFWYQQKSSSPPQFLIADYSEKTERLTFKKDQENSEFHLEISSAAVTDSAVYYCALSSLQVGCEAQMFGGSLK</sequence>
<accession>A0A3Q0SKR0</accession>
<dbReference type="SUPFAM" id="SSF48726">
    <property type="entry name" value="Immunoglobulin"/>
    <property type="match status" value="1"/>
</dbReference>
<evidence type="ECO:0000259" key="6">
    <source>
        <dbReference type="PROSITE" id="PS50835"/>
    </source>
</evidence>
<keyword evidence="1" id="KW-0732">Signal</keyword>
<keyword evidence="8" id="KW-1185">Reference proteome</keyword>
<dbReference type="SMART" id="SM00406">
    <property type="entry name" value="IGv"/>
    <property type="match status" value="1"/>
</dbReference>
<evidence type="ECO:0000313" key="8">
    <source>
        <dbReference type="Proteomes" id="UP000261340"/>
    </source>
</evidence>
<feature type="domain" description="Ig-like" evidence="6">
    <location>
        <begin position="15"/>
        <end position="102"/>
    </location>
</feature>
<dbReference type="InterPro" id="IPR051287">
    <property type="entry name" value="TCR_variable_region"/>
</dbReference>
<reference evidence="7" key="2">
    <citation type="submission" date="2025-09" db="UniProtKB">
        <authorList>
            <consortium name="Ensembl"/>
        </authorList>
    </citation>
    <scope>IDENTIFICATION</scope>
</reference>
<dbReference type="InterPro" id="IPR036179">
    <property type="entry name" value="Ig-like_dom_sf"/>
</dbReference>
<organism evidence="7 8">
    <name type="scientific">Amphilophus citrinellus</name>
    <name type="common">Midas cichlid</name>
    <name type="synonym">Cichlasoma citrinellum</name>
    <dbReference type="NCBI Taxonomy" id="61819"/>
    <lineage>
        <taxon>Eukaryota</taxon>
        <taxon>Metazoa</taxon>
        <taxon>Chordata</taxon>
        <taxon>Craniata</taxon>
        <taxon>Vertebrata</taxon>
        <taxon>Euteleostomi</taxon>
        <taxon>Actinopterygii</taxon>
        <taxon>Neopterygii</taxon>
        <taxon>Teleostei</taxon>
        <taxon>Neoteleostei</taxon>
        <taxon>Acanthomorphata</taxon>
        <taxon>Ovalentaria</taxon>
        <taxon>Cichlomorphae</taxon>
        <taxon>Cichliformes</taxon>
        <taxon>Cichlidae</taxon>
        <taxon>New World cichlids</taxon>
        <taxon>Cichlasomatinae</taxon>
        <taxon>Heroini</taxon>
        <taxon>Amphilophus</taxon>
    </lineage>
</organism>
<evidence type="ECO:0000256" key="5">
    <source>
        <dbReference type="ARBA" id="ARBA00043266"/>
    </source>
</evidence>
<dbReference type="Gene3D" id="2.60.40.10">
    <property type="entry name" value="Immunoglobulins"/>
    <property type="match status" value="1"/>
</dbReference>
<dbReference type="Pfam" id="PF07686">
    <property type="entry name" value="V-set"/>
    <property type="match status" value="1"/>
</dbReference>
<dbReference type="AlphaFoldDB" id="A0A3Q0SKR0"/>
<dbReference type="STRING" id="61819.ENSACIP00000022343"/>
<keyword evidence="2" id="KW-1064">Adaptive immunity</keyword>
<dbReference type="PROSITE" id="PS50835">
    <property type="entry name" value="IG_LIKE"/>
    <property type="match status" value="1"/>
</dbReference>
<dbReference type="GO" id="GO:0042101">
    <property type="term" value="C:T cell receptor complex"/>
    <property type="evidence" value="ECO:0007669"/>
    <property type="project" value="UniProtKB-KW"/>
</dbReference>
<keyword evidence="3" id="KW-0675">Receptor</keyword>
<dbReference type="PANTHER" id="PTHR19367">
    <property type="entry name" value="T-CELL RECEPTOR ALPHA CHAIN V REGION"/>
    <property type="match status" value="1"/>
</dbReference>
<keyword evidence="5" id="KW-0391">Immunity</keyword>
<dbReference type="GeneTree" id="ENSGT01150000289637"/>
<dbReference type="Proteomes" id="UP000261340">
    <property type="component" value="Unplaced"/>
</dbReference>
<dbReference type="InterPro" id="IPR007110">
    <property type="entry name" value="Ig-like_dom"/>
</dbReference>
<dbReference type="PANTHER" id="PTHR19367:SF18">
    <property type="entry name" value="T CELL RECEPTOR ALPHA VARIABLE 16"/>
    <property type="match status" value="1"/>
</dbReference>
<evidence type="ECO:0000256" key="2">
    <source>
        <dbReference type="ARBA" id="ARBA00023130"/>
    </source>
</evidence>
<keyword evidence="5" id="KW-1279">T cell receptor</keyword>
<evidence type="ECO:0000256" key="3">
    <source>
        <dbReference type="ARBA" id="ARBA00023170"/>
    </source>
</evidence>
<dbReference type="Ensembl" id="ENSACIT00000022936.1">
    <property type="protein sequence ID" value="ENSACIP00000022343.1"/>
    <property type="gene ID" value="ENSACIG00000017385.1"/>
</dbReference>
<dbReference type="InterPro" id="IPR013106">
    <property type="entry name" value="Ig_V-set"/>
</dbReference>
<evidence type="ECO:0000313" key="7">
    <source>
        <dbReference type="Ensembl" id="ENSACIP00000022343.1"/>
    </source>
</evidence>
<evidence type="ECO:0000256" key="4">
    <source>
        <dbReference type="ARBA" id="ARBA00023319"/>
    </source>
</evidence>
<evidence type="ECO:0000256" key="1">
    <source>
        <dbReference type="ARBA" id="ARBA00022729"/>
    </source>
</evidence>
<protein>
    <recommendedName>
        <fullName evidence="6">Ig-like domain-containing protein</fullName>
    </recommendedName>
</protein>
<reference evidence="7" key="1">
    <citation type="submission" date="2025-08" db="UniProtKB">
        <authorList>
            <consortium name="Ensembl"/>
        </authorList>
    </citation>
    <scope>IDENTIFICATION</scope>
</reference>
<proteinExistence type="predicted"/>
<dbReference type="InterPro" id="IPR013783">
    <property type="entry name" value="Ig-like_fold"/>
</dbReference>
<name>A0A3Q0SKR0_AMPCI</name>
<dbReference type="GO" id="GO:0002250">
    <property type="term" value="P:adaptive immune response"/>
    <property type="evidence" value="ECO:0007669"/>
    <property type="project" value="UniProtKB-KW"/>
</dbReference>
<keyword evidence="4" id="KW-0393">Immunoglobulin domain</keyword>